<feature type="compositionally biased region" description="Polar residues" evidence="1">
    <location>
        <begin position="71"/>
        <end position="84"/>
    </location>
</feature>
<reference evidence="2" key="1">
    <citation type="submission" date="2022-01" db="EMBL/GenBank/DDBJ databases">
        <title>Collection of gut derived symbiotic bacterial strains cultured from healthy donors.</title>
        <authorList>
            <person name="Lin H."/>
            <person name="Kohout C."/>
            <person name="Waligurski E."/>
            <person name="Pamer E.G."/>
        </authorList>
    </citation>
    <scope>NUCLEOTIDE SEQUENCE</scope>
    <source>
        <strain evidence="2">DFI.7.46</strain>
    </source>
</reference>
<evidence type="ECO:0000313" key="3">
    <source>
        <dbReference type="Proteomes" id="UP001200537"/>
    </source>
</evidence>
<gene>
    <name evidence="2" type="ORF">L0M99_01850</name>
</gene>
<dbReference type="RefSeq" id="WP_238127525.1">
    <property type="nucleotide sequence ID" value="NZ_JAKNHJ010000003.1"/>
</dbReference>
<evidence type="ECO:0000256" key="1">
    <source>
        <dbReference type="SAM" id="MobiDB-lite"/>
    </source>
</evidence>
<accession>A0AAJ1EXH9</accession>
<protein>
    <recommendedName>
        <fullName evidence="4">DhaL domain-containing protein</fullName>
    </recommendedName>
</protein>
<dbReference type="Proteomes" id="UP001200537">
    <property type="component" value="Unassembled WGS sequence"/>
</dbReference>
<feature type="compositionally biased region" description="Basic residues" evidence="1">
    <location>
        <begin position="54"/>
        <end position="66"/>
    </location>
</feature>
<organism evidence="2 3">
    <name type="scientific">Varibaculum cambriense</name>
    <dbReference type="NCBI Taxonomy" id="184870"/>
    <lineage>
        <taxon>Bacteria</taxon>
        <taxon>Bacillati</taxon>
        <taxon>Actinomycetota</taxon>
        <taxon>Actinomycetes</taxon>
        <taxon>Actinomycetales</taxon>
        <taxon>Actinomycetaceae</taxon>
        <taxon>Varibaculum</taxon>
    </lineage>
</organism>
<dbReference type="AlphaFoldDB" id="A0AAJ1EXH9"/>
<evidence type="ECO:0000313" key="2">
    <source>
        <dbReference type="EMBL" id="MCG4617241.1"/>
    </source>
</evidence>
<dbReference type="EMBL" id="JAKNHJ010000003">
    <property type="protein sequence ID" value="MCG4617241.1"/>
    <property type="molecule type" value="Genomic_DNA"/>
</dbReference>
<sequence>MGEEQPLADLFSFADFARAARDKNSVKTAKTAAASQTDDFQGEKGTESGNQNAKKSKTPARPRAQRKKDNSAQVPQSAEPNGTTGLLDFEVPPVATKSAKPKAKRHRENVAQTLESAERIDLLVTGANIRTWVKISGEVLQAGQSALDAMDLHSELDSDTGANALYTWDKVALTVAGLPAGADKDARWVLEAVADASLAGARGMIGIVLAELASVAAGATSAPTLNPVQLLKILRSSRDCPDRCLLPAVERLDPPTLSGLIEEVNAELETQPEQMSIEDILSRAWLASQVALVEGAEDNRGRPDARAAVLMLLIAAMLETYARENQQEVGAVNTSLQMVRDMVPQSHSAVHAPGQMNSLMLTWRGETDNSRFEELRRQLEENGVYGAMTGRADMLGIGPRILLVRSRHPRRVIELLPEKSGMVLIRPPLPVETEASTSNLVSLGSSHTIHPIRPAVLAYTSAPGLVADIANLGATVVYSRRGIPLQILPVIAEMEQEVVQVLPCDQVSAAELTNLVRPAKDQGIDLMVAPTQDDLQVLEAARTLTQVVSSAITPAELIQLQRSRTFDSLARQRTFSVSPQMPFELLSSSVNRDDVQARILSGHGEDSELISRVQNALFQGAPGIRIELISGGQSGATVVGVLSS</sequence>
<evidence type="ECO:0008006" key="4">
    <source>
        <dbReference type="Google" id="ProtNLM"/>
    </source>
</evidence>
<proteinExistence type="predicted"/>
<feature type="region of interest" description="Disordered" evidence="1">
    <location>
        <begin position="21"/>
        <end position="107"/>
    </location>
</feature>
<name>A0AAJ1EXH9_9ACTO</name>
<comment type="caution">
    <text evidence="2">The sequence shown here is derived from an EMBL/GenBank/DDBJ whole genome shotgun (WGS) entry which is preliminary data.</text>
</comment>